<accession>A0ABR9HWV1</accession>
<dbReference type="RefSeq" id="WP_086862831.1">
    <property type="nucleotide sequence ID" value="NZ_JADBEG010000001.1"/>
</dbReference>
<feature type="signal peptide" evidence="1">
    <location>
        <begin position="1"/>
        <end position="30"/>
    </location>
</feature>
<keyword evidence="1" id="KW-0732">Signal</keyword>
<protein>
    <submittedName>
        <fullName evidence="2">Uncharacterized protein</fullName>
    </submittedName>
</protein>
<dbReference type="EMBL" id="JADBEG010000001">
    <property type="protein sequence ID" value="MBE1495387.1"/>
    <property type="molecule type" value="Genomic_DNA"/>
</dbReference>
<gene>
    <name evidence="2" type="ORF">H4696_002487</name>
</gene>
<sequence>MEFTAKRVAVAGVAAVAAAAAIGATVLASAADPVAPEVFSATPAEAGHENEGKYTTGDYVLNVHELDDDGEGTSTAIGPRTTYYSKTLHGNGTRVPTVVRFSVGSERDGPIVFSYPVPGPGRGLDCVASGTEAAPVVRCETKPAR</sequence>
<dbReference type="Proteomes" id="UP000631670">
    <property type="component" value="Unassembled WGS sequence"/>
</dbReference>
<name>A0ABR9HWV1_9PSEU</name>
<reference evidence="2 3" key="1">
    <citation type="submission" date="2020-10" db="EMBL/GenBank/DDBJ databases">
        <title>Sequencing the genomes of 1000 actinobacteria strains.</title>
        <authorList>
            <person name="Klenk H.-P."/>
        </authorList>
    </citation>
    <scope>NUCLEOTIDE SEQUENCE [LARGE SCALE GENOMIC DNA]</scope>
    <source>
        <strain evidence="2 3">DSM 44653</strain>
    </source>
</reference>
<feature type="chain" id="PRO_5046736805" evidence="1">
    <location>
        <begin position="31"/>
        <end position="145"/>
    </location>
</feature>
<evidence type="ECO:0000256" key="1">
    <source>
        <dbReference type="SAM" id="SignalP"/>
    </source>
</evidence>
<keyword evidence="3" id="KW-1185">Reference proteome</keyword>
<organism evidence="2 3">
    <name type="scientific">Amycolatopsis lexingtonensis</name>
    <dbReference type="NCBI Taxonomy" id="218822"/>
    <lineage>
        <taxon>Bacteria</taxon>
        <taxon>Bacillati</taxon>
        <taxon>Actinomycetota</taxon>
        <taxon>Actinomycetes</taxon>
        <taxon>Pseudonocardiales</taxon>
        <taxon>Pseudonocardiaceae</taxon>
        <taxon>Amycolatopsis</taxon>
    </lineage>
</organism>
<evidence type="ECO:0000313" key="2">
    <source>
        <dbReference type="EMBL" id="MBE1495387.1"/>
    </source>
</evidence>
<evidence type="ECO:0000313" key="3">
    <source>
        <dbReference type="Proteomes" id="UP000631670"/>
    </source>
</evidence>
<comment type="caution">
    <text evidence="2">The sequence shown here is derived from an EMBL/GenBank/DDBJ whole genome shotgun (WGS) entry which is preliminary data.</text>
</comment>
<proteinExistence type="predicted"/>